<reference evidence="6 7" key="1">
    <citation type="journal article" date="2013" name="Genome Announc.">
        <title>Draft Genome Sequence of Pseudomonas fluorescens LMG 5329, a White Line-Inducing Principle-Producing Bioindicator for the Mushroom Pathogen Pseudomonas tolaasii.</title>
        <authorList>
            <person name="Ghequire M.G."/>
            <person name="Rokni-Zadeh H."/>
            <person name="Zarrineh P."/>
            <person name="De Mot R."/>
        </authorList>
    </citation>
    <scope>NUCLEOTIDE SEQUENCE [LARGE SCALE GENOMIC DNA]</scope>
    <source>
        <strain evidence="6 7">LMG 5329</strain>
    </source>
</reference>
<evidence type="ECO:0000256" key="5">
    <source>
        <dbReference type="ARBA" id="ARBA00024335"/>
    </source>
</evidence>
<comment type="subcellular location">
    <subcellularLocation>
        <location evidence="1">Cytoplasm</location>
    </subcellularLocation>
</comment>
<dbReference type="Proteomes" id="UP000030060">
    <property type="component" value="Unassembled WGS sequence"/>
</dbReference>
<name>A0A0A1Z898_PSEFL</name>
<evidence type="ECO:0000256" key="2">
    <source>
        <dbReference type="ARBA" id="ARBA00022448"/>
    </source>
</evidence>
<dbReference type="InterPro" id="IPR009335">
    <property type="entry name" value="T3SS_HrpE/ATPase_suE"/>
</dbReference>
<dbReference type="RefSeq" id="WP_038842826.1">
    <property type="nucleotide sequence ID" value="NZ_ASGY01000023.1"/>
</dbReference>
<dbReference type="EMBL" id="ASGY01000023">
    <property type="protein sequence ID" value="KGE69469.1"/>
    <property type="molecule type" value="Genomic_DNA"/>
</dbReference>
<dbReference type="NCBIfam" id="TIGR02499">
    <property type="entry name" value="HrpE_YscL_not"/>
    <property type="match status" value="1"/>
</dbReference>
<evidence type="ECO:0000313" key="6">
    <source>
        <dbReference type="EMBL" id="KGE69469.1"/>
    </source>
</evidence>
<keyword evidence="4" id="KW-0653">Protein transport</keyword>
<dbReference type="GO" id="GO:0005737">
    <property type="term" value="C:cytoplasm"/>
    <property type="evidence" value="ECO:0007669"/>
    <property type="project" value="UniProtKB-SubCell"/>
</dbReference>
<sequence length="197" mass="22704">MLCRHKIELSSPSPHLLLSMIRREEIANWKQANQLLHDANIQAEGLIRSTEEKCKVLLEKASLQIWQRADAQLMQWVRDRHAMCEKLEHYATVIINQAIRHLLDETVAPQRLAALVKQLIKSQVHEVSATLMCHPHDVEEITQCLVSHGTTLWKVNADNSIRAHTLVLKTDEGDFHISWSDMCEALFQQSKDHKIEI</sequence>
<accession>A0A0A1Z898</accession>
<comment type="similarity">
    <text evidence="5">Belongs to the SctL stator family.</text>
</comment>
<evidence type="ECO:0000256" key="3">
    <source>
        <dbReference type="ARBA" id="ARBA00022490"/>
    </source>
</evidence>
<comment type="caution">
    <text evidence="6">The sequence shown here is derived from an EMBL/GenBank/DDBJ whole genome shotgun (WGS) entry which is preliminary data.</text>
</comment>
<evidence type="ECO:0000313" key="7">
    <source>
        <dbReference type="Proteomes" id="UP000030060"/>
    </source>
</evidence>
<gene>
    <name evidence="6" type="ORF">K814_0102955</name>
</gene>
<dbReference type="Pfam" id="PF06188">
    <property type="entry name" value="HrpE"/>
    <property type="match status" value="1"/>
</dbReference>
<dbReference type="GO" id="GO:0030254">
    <property type="term" value="P:protein secretion by the type III secretion system"/>
    <property type="evidence" value="ECO:0007669"/>
    <property type="project" value="InterPro"/>
</dbReference>
<proteinExistence type="inferred from homology"/>
<evidence type="ECO:0000256" key="1">
    <source>
        <dbReference type="ARBA" id="ARBA00004496"/>
    </source>
</evidence>
<protein>
    <submittedName>
        <fullName evidence="6">Type III secretion protein</fullName>
    </submittedName>
</protein>
<dbReference type="AlphaFoldDB" id="A0A0A1Z898"/>
<organism evidence="6 7">
    <name type="scientific">Pseudomonas fluorescens LMG 5329</name>
    <dbReference type="NCBI Taxonomy" id="1324332"/>
    <lineage>
        <taxon>Bacteria</taxon>
        <taxon>Pseudomonadati</taxon>
        <taxon>Pseudomonadota</taxon>
        <taxon>Gammaproteobacteria</taxon>
        <taxon>Pseudomonadales</taxon>
        <taxon>Pseudomonadaceae</taxon>
        <taxon>Pseudomonas</taxon>
    </lineage>
</organism>
<evidence type="ECO:0000256" key="4">
    <source>
        <dbReference type="ARBA" id="ARBA00022927"/>
    </source>
</evidence>
<dbReference type="OrthoDB" id="6629448at2"/>
<dbReference type="InterPro" id="IPR012842">
    <property type="entry name" value="T3SS_SctL/SctL2"/>
</dbReference>
<keyword evidence="3" id="KW-0963">Cytoplasm</keyword>
<keyword evidence="2" id="KW-0813">Transport</keyword>